<proteinExistence type="predicted"/>
<protein>
    <recommendedName>
        <fullName evidence="2">DUF5683 domain-containing protein</fullName>
    </recommendedName>
</protein>
<reference evidence="3" key="1">
    <citation type="submission" date="2018-02" db="EMBL/GenBank/DDBJ databases">
        <authorList>
            <person name="Vasarhelyi B.M."/>
            <person name="Deshmukh S."/>
            <person name="Balint B."/>
            <person name="Kukolya J."/>
        </authorList>
    </citation>
    <scope>NUCLEOTIDE SEQUENCE</scope>
    <source>
        <strain evidence="3">KB22</strain>
    </source>
</reference>
<keyword evidence="4" id="KW-1185">Reference proteome</keyword>
<gene>
    <name evidence="3" type="ORF">C4F49_09595</name>
</gene>
<feature type="chain" id="PRO_5037886072" description="DUF5683 domain-containing protein" evidence="1">
    <location>
        <begin position="20"/>
        <end position="242"/>
    </location>
</feature>
<evidence type="ECO:0000313" key="4">
    <source>
        <dbReference type="Proteomes" id="UP000616201"/>
    </source>
</evidence>
<feature type="domain" description="DUF5683" evidence="2">
    <location>
        <begin position="82"/>
        <end position="240"/>
    </location>
</feature>
<dbReference type="AlphaFoldDB" id="A0A928UWE6"/>
<evidence type="ECO:0000259" key="2">
    <source>
        <dbReference type="Pfam" id="PF18935"/>
    </source>
</evidence>
<comment type="caution">
    <text evidence="3">The sequence shown here is derived from an EMBL/GenBank/DDBJ whole genome shotgun (WGS) entry which is preliminary data.</text>
</comment>
<dbReference type="Pfam" id="PF18935">
    <property type="entry name" value="DUF5683"/>
    <property type="match status" value="1"/>
</dbReference>
<sequence length="242" mass="28244">MHKLSIILFLLLFVNFSYAQVVDTIPATKTIQTDSIAKAAQDTVKETRKERREREKAEKEREKYYFKDIKKDSARLHIEELSRKAWRRSLVLPGWGQYTNGGLWWVKVPVIYGGLVAGYFTFDYWQFYYRTYLTELQYRSANNGETDPNGPWAEISYSTDGLIRAKDNVRRNRDLVILATVGWYGLNVLEAYVNSMLKYRWDMSDNLSFKVSPTFLPTYGTTTNIFQGNMMAPGIKFTMNLK</sequence>
<organism evidence="3 4">
    <name type="scientific">Sphingobacterium hungaricum</name>
    <dbReference type="NCBI Taxonomy" id="2082723"/>
    <lineage>
        <taxon>Bacteria</taxon>
        <taxon>Pseudomonadati</taxon>
        <taxon>Bacteroidota</taxon>
        <taxon>Sphingobacteriia</taxon>
        <taxon>Sphingobacteriales</taxon>
        <taxon>Sphingobacteriaceae</taxon>
        <taxon>Sphingobacterium</taxon>
    </lineage>
</organism>
<dbReference type="InterPro" id="IPR043738">
    <property type="entry name" value="DUF5683"/>
</dbReference>
<name>A0A928UWE6_9SPHI</name>
<evidence type="ECO:0000313" key="3">
    <source>
        <dbReference type="EMBL" id="MBE8713932.1"/>
    </source>
</evidence>
<feature type="signal peptide" evidence="1">
    <location>
        <begin position="1"/>
        <end position="19"/>
    </location>
</feature>
<accession>A0A928UWE6</accession>
<dbReference type="Proteomes" id="UP000616201">
    <property type="component" value="Unassembled WGS sequence"/>
</dbReference>
<dbReference type="RefSeq" id="WP_196934079.1">
    <property type="nucleotide sequence ID" value="NZ_MU158697.1"/>
</dbReference>
<dbReference type="EMBL" id="PRDK01000005">
    <property type="protein sequence ID" value="MBE8713932.1"/>
    <property type="molecule type" value="Genomic_DNA"/>
</dbReference>
<keyword evidence="1" id="KW-0732">Signal</keyword>
<evidence type="ECO:0000256" key="1">
    <source>
        <dbReference type="SAM" id="SignalP"/>
    </source>
</evidence>